<dbReference type="AlphaFoldDB" id="X1JEB4"/>
<comment type="similarity">
    <text evidence="1">Belongs to the peptidase S1C family.</text>
</comment>
<dbReference type="GO" id="GO:0006508">
    <property type="term" value="P:proteolysis"/>
    <property type="evidence" value="ECO:0007669"/>
    <property type="project" value="UniProtKB-KW"/>
</dbReference>
<dbReference type="Pfam" id="PF13365">
    <property type="entry name" value="Trypsin_2"/>
    <property type="match status" value="1"/>
</dbReference>
<proteinExistence type="inferred from homology"/>
<keyword evidence="3" id="KW-0378">Hydrolase</keyword>
<sequence>MPSVVSVTTKMVVYDIFQREYAQSAAGSGFLIRSEEGYEGYIVTNNHVVQNAEKVQVELADGRTFPANIVGTDALTDLALLKIEATDLPYAYLGDSDQLAVGDWVVAIGNALGEGITATHGIVSRLNVSVAVSGNTLRGLIQTDAPINPGNSGGPLVNISGEVVGITSVKVAAVGVEGMGYAISINEAGPIIQALIHQGYVTRPWLGVGLYTVDSFVAAVNNLSVNKGALIVEAVADSPADVAGLKEGDVIIRFQDKEIINADDLILAIHDYQIGQGVEITFVRGEDTKTTWAQLQESPPPWD</sequence>
<evidence type="ECO:0000256" key="2">
    <source>
        <dbReference type="ARBA" id="ARBA00022670"/>
    </source>
</evidence>
<organism evidence="5">
    <name type="scientific">marine sediment metagenome</name>
    <dbReference type="NCBI Taxonomy" id="412755"/>
    <lineage>
        <taxon>unclassified sequences</taxon>
        <taxon>metagenomes</taxon>
        <taxon>ecological metagenomes</taxon>
    </lineage>
</organism>
<dbReference type="CDD" id="cd06779">
    <property type="entry name" value="cpPDZ_Deg_HtrA-like"/>
    <property type="match status" value="1"/>
</dbReference>
<dbReference type="SUPFAM" id="SSF50156">
    <property type="entry name" value="PDZ domain-like"/>
    <property type="match status" value="1"/>
</dbReference>
<feature type="domain" description="PDZ" evidence="4">
    <location>
        <begin position="206"/>
        <end position="286"/>
    </location>
</feature>
<dbReference type="PRINTS" id="PR00834">
    <property type="entry name" value="PROTEASES2C"/>
</dbReference>
<name>X1JEB4_9ZZZZ</name>
<dbReference type="SUPFAM" id="SSF50494">
    <property type="entry name" value="Trypsin-like serine proteases"/>
    <property type="match status" value="1"/>
</dbReference>
<dbReference type="EMBL" id="BARV01000048">
    <property type="protein sequence ID" value="GAH92337.1"/>
    <property type="molecule type" value="Genomic_DNA"/>
</dbReference>
<reference evidence="5" key="1">
    <citation type="journal article" date="2014" name="Front. Microbiol.">
        <title>High frequency of phylogenetically diverse reductive dehalogenase-homologous genes in deep subseafloor sedimentary metagenomes.</title>
        <authorList>
            <person name="Kawai M."/>
            <person name="Futagami T."/>
            <person name="Toyoda A."/>
            <person name="Takaki Y."/>
            <person name="Nishi S."/>
            <person name="Hori S."/>
            <person name="Arai W."/>
            <person name="Tsubouchi T."/>
            <person name="Morono Y."/>
            <person name="Uchiyama I."/>
            <person name="Ito T."/>
            <person name="Fujiyama A."/>
            <person name="Inagaki F."/>
            <person name="Takami H."/>
        </authorList>
    </citation>
    <scope>NUCLEOTIDE SEQUENCE</scope>
    <source>
        <strain evidence="5">Expedition CK06-06</strain>
    </source>
</reference>
<dbReference type="Pfam" id="PF13180">
    <property type="entry name" value="PDZ_2"/>
    <property type="match status" value="1"/>
</dbReference>
<dbReference type="GO" id="GO:0004252">
    <property type="term" value="F:serine-type endopeptidase activity"/>
    <property type="evidence" value="ECO:0007669"/>
    <property type="project" value="InterPro"/>
</dbReference>
<evidence type="ECO:0000256" key="1">
    <source>
        <dbReference type="ARBA" id="ARBA00010541"/>
    </source>
</evidence>
<keyword evidence="2" id="KW-0645">Protease</keyword>
<dbReference type="InterPro" id="IPR009003">
    <property type="entry name" value="Peptidase_S1_PA"/>
</dbReference>
<evidence type="ECO:0000259" key="4">
    <source>
        <dbReference type="SMART" id="SM00228"/>
    </source>
</evidence>
<evidence type="ECO:0000313" key="5">
    <source>
        <dbReference type="EMBL" id="GAH92337.1"/>
    </source>
</evidence>
<protein>
    <recommendedName>
        <fullName evidence="4">PDZ domain-containing protein</fullName>
    </recommendedName>
</protein>
<gene>
    <name evidence="5" type="ORF">S06H3_00295</name>
</gene>
<dbReference type="PANTHER" id="PTHR22939:SF129">
    <property type="entry name" value="SERINE PROTEASE HTRA2, MITOCHONDRIAL"/>
    <property type="match status" value="1"/>
</dbReference>
<dbReference type="Gene3D" id="2.40.10.10">
    <property type="entry name" value="Trypsin-like serine proteases"/>
    <property type="match status" value="2"/>
</dbReference>
<comment type="caution">
    <text evidence="5">The sequence shown here is derived from an EMBL/GenBank/DDBJ whole genome shotgun (WGS) entry which is preliminary data.</text>
</comment>
<dbReference type="InterPro" id="IPR043504">
    <property type="entry name" value="Peptidase_S1_PA_chymotrypsin"/>
</dbReference>
<dbReference type="PANTHER" id="PTHR22939">
    <property type="entry name" value="SERINE PROTEASE FAMILY S1C HTRA-RELATED"/>
    <property type="match status" value="1"/>
</dbReference>
<accession>X1JEB4</accession>
<dbReference type="InterPro" id="IPR001940">
    <property type="entry name" value="Peptidase_S1C"/>
</dbReference>
<dbReference type="Gene3D" id="2.30.42.10">
    <property type="match status" value="1"/>
</dbReference>
<dbReference type="InterPro" id="IPR001478">
    <property type="entry name" value="PDZ"/>
</dbReference>
<dbReference type="InterPro" id="IPR036034">
    <property type="entry name" value="PDZ_sf"/>
</dbReference>
<evidence type="ECO:0000256" key="3">
    <source>
        <dbReference type="ARBA" id="ARBA00022801"/>
    </source>
</evidence>
<dbReference type="SMART" id="SM00228">
    <property type="entry name" value="PDZ"/>
    <property type="match status" value="1"/>
</dbReference>